<dbReference type="Gene3D" id="3.80.10.10">
    <property type="entry name" value="Ribonuclease Inhibitor"/>
    <property type="match status" value="2"/>
</dbReference>
<dbReference type="RefSeq" id="WP_348398199.1">
    <property type="nucleotide sequence ID" value="NZ_CP136600.1"/>
</dbReference>
<protein>
    <submittedName>
        <fullName evidence="2">Leucine-rich repeat domain-containing protein</fullName>
    </submittedName>
</protein>
<organism evidence="2 3">
    <name type="scientific">Thalassotalea fonticola</name>
    <dbReference type="NCBI Taxonomy" id="3065649"/>
    <lineage>
        <taxon>Bacteria</taxon>
        <taxon>Pseudomonadati</taxon>
        <taxon>Pseudomonadota</taxon>
        <taxon>Gammaproteobacteria</taxon>
        <taxon>Alteromonadales</taxon>
        <taxon>Colwelliaceae</taxon>
        <taxon>Thalassotalea</taxon>
    </lineage>
</organism>
<reference evidence="2 3" key="1">
    <citation type="submission" date="2023-09" db="EMBL/GenBank/DDBJ databases">
        <authorList>
            <person name="Qi X."/>
        </authorList>
    </citation>
    <scope>NUCLEOTIDE SEQUENCE [LARGE SCALE GENOMIC DNA]</scope>
    <source>
        <strain evidence="2 3">S1-1</strain>
    </source>
</reference>
<gene>
    <name evidence="2" type="ORF">RI844_09450</name>
</gene>
<feature type="chain" id="PRO_5045820004" evidence="1">
    <location>
        <begin position="21"/>
        <end position="538"/>
    </location>
</feature>
<dbReference type="SUPFAM" id="SSF52058">
    <property type="entry name" value="L domain-like"/>
    <property type="match status" value="1"/>
</dbReference>
<accession>A0ABZ0GVU3</accession>
<sequence length="538" mass="58141">MKLQKIVMLSSALLAVTACSEGTDKSGTTETFDRFLASIEYQDANLQSCVESTISEQKLKNSAELTNLVCTDVIESVDGLANFKELDTIDLSESGLSCAVLDGFDQQLMADAAALGDETPATTVQPQSCFYNYLEFADQEFRACVVDQFAVNGWTAVEEVTALTCDNDAILDMSGVEQFINLTDLNITNTSINCADTAAYVAANESVTVASPAVCIIENIDMSDDVASCLEGKVPASGLVVDLASLTCSSPEFTDVKGLEKLTSLTELVLTDTSVDCYVNRDFENQLLDTIEYSAPSTCIITAESTFDQILRESGNPEDPIFADTLMQQCFQQRVDEGGWTTVGEVTTLNCATADYKFISSFQGIENFAWLAVFSTTKSAIPTVEDLKYLADLDLLIDLNLQFSDILKVAGNETQLFLTENVSQLQKLNINGFKALDFAAFKNFDNADIDDDGLKQIKLMGNAVDDAALTALSSASTLEEIYIGNNPNITSILALKDMPNLTLVDINHKNTANIKCSDIDTLTTNGIIVVTGVFTCVP</sequence>
<dbReference type="Proteomes" id="UP001301442">
    <property type="component" value="Chromosome"/>
</dbReference>
<feature type="signal peptide" evidence="1">
    <location>
        <begin position="1"/>
        <end position="20"/>
    </location>
</feature>
<evidence type="ECO:0000256" key="1">
    <source>
        <dbReference type="SAM" id="SignalP"/>
    </source>
</evidence>
<dbReference type="PROSITE" id="PS51257">
    <property type="entry name" value="PROKAR_LIPOPROTEIN"/>
    <property type="match status" value="1"/>
</dbReference>
<dbReference type="InterPro" id="IPR032675">
    <property type="entry name" value="LRR_dom_sf"/>
</dbReference>
<evidence type="ECO:0000313" key="2">
    <source>
        <dbReference type="EMBL" id="WOH39433.1"/>
    </source>
</evidence>
<keyword evidence="3" id="KW-1185">Reference proteome</keyword>
<evidence type="ECO:0000313" key="3">
    <source>
        <dbReference type="Proteomes" id="UP001301442"/>
    </source>
</evidence>
<proteinExistence type="predicted"/>
<name>A0ABZ0GVU3_9GAMM</name>
<dbReference type="EMBL" id="CP136600">
    <property type="protein sequence ID" value="WOH39433.1"/>
    <property type="molecule type" value="Genomic_DNA"/>
</dbReference>
<keyword evidence="1" id="KW-0732">Signal</keyword>